<feature type="compositionally biased region" description="Polar residues" evidence="2">
    <location>
        <begin position="36"/>
        <end position="46"/>
    </location>
</feature>
<comment type="caution">
    <text evidence="3">The sequence shown here is derived from an EMBL/GenBank/DDBJ whole genome shotgun (WGS) entry which is preliminary data.</text>
</comment>
<name>A0AAW0AKB5_9AGAR</name>
<proteinExistence type="predicted"/>
<sequence>MFPMLLDVLSTSGLQPSTTTEGSPVPNDEITAFFQSGPCTTPSSRAVQPVTPSRSLRRRRPPLTLPGEQRVRPSKSNPIYGLVDGAKRGSERWEVPRKVPKLTILPTWADCNKKFNEKLQSVIRLAEEAADETGCWIYLAAQMPTGRNEYTHFASQRLRKEAPGPVNDMNAIAHKMFHGLVNSRRKDVLHAELEVATTRTDMRKLNEQNAELTRAKDDAEAVIQGLRARIAASGTVSSSELQAILDRSVSTMYSS</sequence>
<reference evidence="3 4" key="1">
    <citation type="submission" date="2024-01" db="EMBL/GenBank/DDBJ databases">
        <title>A draft genome for a cacao thread blight-causing isolate of Paramarasmius palmivorus.</title>
        <authorList>
            <person name="Baruah I.K."/>
            <person name="Bukari Y."/>
            <person name="Amoako-Attah I."/>
            <person name="Meinhardt L.W."/>
            <person name="Bailey B.A."/>
            <person name="Cohen S.P."/>
        </authorList>
    </citation>
    <scope>NUCLEOTIDE SEQUENCE [LARGE SCALE GENOMIC DNA]</scope>
    <source>
        <strain evidence="3 4">GH-12</strain>
    </source>
</reference>
<keyword evidence="1" id="KW-0175">Coiled coil</keyword>
<feature type="region of interest" description="Disordered" evidence="2">
    <location>
        <begin position="36"/>
        <end position="83"/>
    </location>
</feature>
<gene>
    <name evidence="3" type="ORF">VNI00_019455</name>
</gene>
<evidence type="ECO:0000313" key="4">
    <source>
        <dbReference type="Proteomes" id="UP001383192"/>
    </source>
</evidence>
<protein>
    <submittedName>
        <fullName evidence="3">Uncharacterized protein</fullName>
    </submittedName>
</protein>
<organism evidence="3 4">
    <name type="scientific">Paramarasmius palmivorus</name>
    <dbReference type="NCBI Taxonomy" id="297713"/>
    <lineage>
        <taxon>Eukaryota</taxon>
        <taxon>Fungi</taxon>
        <taxon>Dikarya</taxon>
        <taxon>Basidiomycota</taxon>
        <taxon>Agaricomycotina</taxon>
        <taxon>Agaricomycetes</taxon>
        <taxon>Agaricomycetidae</taxon>
        <taxon>Agaricales</taxon>
        <taxon>Marasmiineae</taxon>
        <taxon>Marasmiaceae</taxon>
        <taxon>Paramarasmius</taxon>
    </lineage>
</organism>
<dbReference type="EMBL" id="JAYKXP010000384">
    <property type="protein sequence ID" value="KAK7013634.1"/>
    <property type="molecule type" value="Genomic_DNA"/>
</dbReference>
<feature type="coiled-coil region" evidence="1">
    <location>
        <begin position="195"/>
        <end position="229"/>
    </location>
</feature>
<dbReference type="Proteomes" id="UP001383192">
    <property type="component" value="Unassembled WGS sequence"/>
</dbReference>
<evidence type="ECO:0000256" key="2">
    <source>
        <dbReference type="SAM" id="MobiDB-lite"/>
    </source>
</evidence>
<dbReference type="AlphaFoldDB" id="A0AAW0AKB5"/>
<evidence type="ECO:0000256" key="1">
    <source>
        <dbReference type="SAM" id="Coils"/>
    </source>
</evidence>
<evidence type="ECO:0000313" key="3">
    <source>
        <dbReference type="EMBL" id="KAK7013634.1"/>
    </source>
</evidence>
<accession>A0AAW0AKB5</accession>
<keyword evidence="4" id="KW-1185">Reference proteome</keyword>